<dbReference type="OrthoDB" id="9779128at2"/>
<feature type="compositionally biased region" description="Basic and acidic residues" evidence="5">
    <location>
        <begin position="29"/>
        <end position="41"/>
    </location>
</feature>
<protein>
    <recommendedName>
        <fullName evidence="3">Endolytic peptidoglycan transglycosylase RlpA</fullName>
        <ecNumber evidence="3">4.2.2.-</ecNumber>
    </recommendedName>
</protein>
<name>A0A3A3FWY7_9BURK</name>
<comment type="caution">
    <text evidence="7">The sequence shown here is derived from an EMBL/GenBank/DDBJ whole genome shotgun (WGS) entry which is preliminary data.</text>
</comment>
<comment type="function">
    <text evidence="3">Lytic transglycosylase with a strong preference for naked glycan strands that lack stem peptides.</text>
</comment>
<evidence type="ECO:0000259" key="6">
    <source>
        <dbReference type="Pfam" id="PF03330"/>
    </source>
</evidence>
<evidence type="ECO:0000256" key="2">
    <source>
        <dbReference type="ARBA" id="ARBA00023316"/>
    </source>
</evidence>
<dbReference type="InterPro" id="IPR012997">
    <property type="entry name" value="RplA"/>
</dbReference>
<dbReference type="GO" id="GO:0071555">
    <property type="term" value="P:cell wall organization"/>
    <property type="evidence" value="ECO:0007669"/>
    <property type="project" value="UniProtKB-KW"/>
</dbReference>
<feature type="domain" description="RlpA-like protein double-psi beta-barrel" evidence="6">
    <location>
        <begin position="39"/>
        <end position="126"/>
    </location>
</feature>
<gene>
    <name evidence="3" type="primary">rlpA</name>
    <name evidence="7" type="ORF">D3871_01660</name>
</gene>
<keyword evidence="8" id="KW-1185">Reference proteome</keyword>
<keyword evidence="2 3" id="KW-0961">Cell wall biogenesis/degradation</keyword>
<dbReference type="PANTHER" id="PTHR34183">
    <property type="entry name" value="ENDOLYTIC PEPTIDOGLYCAN TRANSGLYCOSYLASE RLPA"/>
    <property type="match status" value="1"/>
</dbReference>
<proteinExistence type="inferred from homology"/>
<dbReference type="GO" id="GO:0008932">
    <property type="term" value="F:lytic endotransglycosylase activity"/>
    <property type="evidence" value="ECO:0007669"/>
    <property type="project" value="UniProtKB-UniRule"/>
</dbReference>
<organism evidence="7 8">
    <name type="scientific">Noviherbaspirillum saxi</name>
    <dbReference type="NCBI Taxonomy" id="2320863"/>
    <lineage>
        <taxon>Bacteria</taxon>
        <taxon>Pseudomonadati</taxon>
        <taxon>Pseudomonadota</taxon>
        <taxon>Betaproteobacteria</taxon>
        <taxon>Burkholderiales</taxon>
        <taxon>Oxalobacteraceae</taxon>
        <taxon>Noviherbaspirillum</taxon>
    </lineage>
</organism>
<dbReference type="NCBIfam" id="TIGR00413">
    <property type="entry name" value="rlpA"/>
    <property type="match status" value="1"/>
</dbReference>
<dbReference type="PANTHER" id="PTHR34183:SF8">
    <property type="entry name" value="ENDOLYTIC PEPTIDOGLYCAN TRANSGLYCOSYLASE RLPA-RELATED"/>
    <property type="match status" value="1"/>
</dbReference>
<dbReference type="Gene3D" id="2.40.40.10">
    <property type="entry name" value="RlpA-like domain"/>
    <property type="match status" value="1"/>
</dbReference>
<evidence type="ECO:0000256" key="5">
    <source>
        <dbReference type="SAM" id="MobiDB-lite"/>
    </source>
</evidence>
<dbReference type="GO" id="GO:0000270">
    <property type="term" value="P:peptidoglycan metabolic process"/>
    <property type="evidence" value="ECO:0007669"/>
    <property type="project" value="UniProtKB-UniRule"/>
</dbReference>
<dbReference type="CDD" id="cd22268">
    <property type="entry name" value="DPBB_RlpA-like"/>
    <property type="match status" value="1"/>
</dbReference>
<dbReference type="EMBL" id="QYUO01000001">
    <property type="protein sequence ID" value="RJF99874.1"/>
    <property type="molecule type" value="Genomic_DNA"/>
</dbReference>
<dbReference type="InterPro" id="IPR009009">
    <property type="entry name" value="RlpA-like_DPBB"/>
</dbReference>
<dbReference type="HAMAP" id="MF_02071">
    <property type="entry name" value="RlpA"/>
    <property type="match status" value="1"/>
</dbReference>
<reference evidence="8" key="1">
    <citation type="submission" date="2018-09" db="EMBL/GenBank/DDBJ databases">
        <authorList>
            <person name="Zhu H."/>
        </authorList>
    </citation>
    <scope>NUCLEOTIDE SEQUENCE [LARGE SCALE GENOMIC DNA]</scope>
    <source>
        <strain evidence="8">K1R23-30</strain>
    </source>
</reference>
<keyword evidence="1 3" id="KW-0456">Lyase</keyword>
<dbReference type="Proteomes" id="UP000265955">
    <property type="component" value="Unassembled WGS sequence"/>
</dbReference>
<evidence type="ECO:0000256" key="1">
    <source>
        <dbReference type="ARBA" id="ARBA00023239"/>
    </source>
</evidence>
<evidence type="ECO:0000313" key="7">
    <source>
        <dbReference type="EMBL" id="RJF99874.1"/>
    </source>
</evidence>
<dbReference type="AlphaFoldDB" id="A0A3A3FWY7"/>
<dbReference type="SUPFAM" id="SSF50685">
    <property type="entry name" value="Barwin-like endoglucanases"/>
    <property type="match status" value="1"/>
</dbReference>
<evidence type="ECO:0000313" key="8">
    <source>
        <dbReference type="Proteomes" id="UP000265955"/>
    </source>
</evidence>
<feature type="region of interest" description="Disordered" evidence="5">
    <location>
        <begin position="12"/>
        <end position="73"/>
    </location>
</feature>
<accession>A0A3A3FWY7</accession>
<evidence type="ECO:0000256" key="4">
    <source>
        <dbReference type="RuleBase" id="RU003495"/>
    </source>
</evidence>
<dbReference type="EC" id="4.2.2.-" evidence="3"/>
<dbReference type="Pfam" id="PF03330">
    <property type="entry name" value="DPBB_1"/>
    <property type="match status" value="1"/>
</dbReference>
<dbReference type="InterPro" id="IPR034718">
    <property type="entry name" value="RlpA"/>
</dbReference>
<sequence>MVSCLAAPALAETAKDAAKPQATQKATKPKLDHSGQPRKGEASYYAKKFTGRKMADGTPMDPNSNSAASKTLPLGTKAEVTNLDNGKSEVVEIRDRGPYVDGRIVDLTPQTAKKLDIQEKGVAPVVVTPIEVPQPDGSVKPGAAALDHVKEAANNR</sequence>
<comment type="similarity">
    <text evidence="3 4">Belongs to the RlpA family.</text>
</comment>
<evidence type="ECO:0000256" key="3">
    <source>
        <dbReference type="HAMAP-Rule" id="MF_02071"/>
    </source>
</evidence>
<dbReference type="InterPro" id="IPR036908">
    <property type="entry name" value="RlpA-like_sf"/>
</dbReference>